<dbReference type="FunFam" id="3.40.605.10:FF:000007">
    <property type="entry name" value="NAD/NADP-dependent betaine aldehyde dehydrogenase"/>
    <property type="match status" value="1"/>
</dbReference>
<dbReference type="FunFam" id="3.40.605.10:FF:000026">
    <property type="entry name" value="Aldehyde dehydrogenase, putative"/>
    <property type="match status" value="1"/>
</dbReference>
<dbReference type="InterPro" id="IPR016162">
    <property type="entry name" value="Ald_DH_N"/>
</dbReference>
<evidence type="ECO:0000256" key="2">
    <source>
        <dbReference type="ARBA" id="ARBA00023002"/>
    </source>
</evidence>
<dbReference type="Pfam" id="PF00171">
    <property type="entry name" value="Aldedh"/>
    <property type="match status" value="1"/>
</dbReference>
<dbReference type="EMBL" id="FCNY02000008">
    <property type="protein sequence ID" value="SAL45534.1"/>
    <property type="molecule type" value="Genomic_DNA"/>
</dbReference>
<dbReference type="PANTHER" id="PTHR43860">
    <property type="entry name" value="BETAINE ALDEHYDE DEHYDROGENASE"/>
    <property type="match status" value="1"/>
</dbReference>
<dbReference type="InterPro" id="IPR016160">
    <property type="entry name" value="Ald_DH_CS_CYS"/>
</dbReference>
<keyword evidence="2 6" id="KW-0560">Oxidoreductase</keyword>
<accession>A0A158HMA6</accession>
<dbReference type="PROSITE" id="PS00687">
    <property type="entry name" value="ALDEHYDE_DEHYDR_GLU"/>
    <property type="match status" value="1"/>
</dbReference>
<organism evidence="8 9">
    <name type="scientific">Caballeronia cordobensis</name>
    <name type="common">Burkholderia cordobensis</name>
    <dbReference type="NCBI Taxonomy" id="1353886"/>
    <lineage>
        <taxon>Bacteria</taxon>
        <taxon>Pseudomonadati</taxon>
        <taxon>Pseudomonadota</taxon>
        <taxon>Betaproteobacteria</taxon>
        <taxon>Burkholderiales</taxon>
        <taxon>Burkholderiaceae</taxon>
        <taxon>Caballeronia</taxon>
    </lineage>
</organism>
<keyword evidence="3" id="KW-0520">NAD</keyword>
<dbReference type="Proteomes" id="UP000054740">
    <property type="component" value="Unassembled WGS sequence"/>
</dbReference>
<dbReference type="GO" id="GO:0016620">
    <property type="term" value="F:oxidoreductase activity, acting on the aldehyde or oxo group of donors, NAD or NADP as acceptor"/>
    <property type="evidence" value="ECO:0007669"/>
    <property type="project" value="InterPro"/>
</dbReference>
<dbReference type="InterPro" id="IPR016163">
    <property type="entry name" value="Ald_DH_C"/>
</dbReference>
<comment type="similarity">
    <text evidence="1 6">Belongs to the aldehyde dehydrogenase family.</text>
</comment>
<dbReference type="PROSITE" id="PS00070">
    <property type="entry name" value="ALDEHYDE_DEHYDR_CYS"/>
    <property type="match status" value="1"/>
</dbReference>
<dbReference type="Gene3D" id="3.40.309.10">
    <property type="entry name" value="Aldehyde Dehydrogenase, Chain A, domain 2"/>
    <property type="match status" value="1"/>
</dbReference>
<evidence type="ECO:0000256" key="3">
    <source>
        <dbReference type="ARBA" id="ARBA00023027"/>
    </source>
</evidence>
<evidence type="ECO:0000256" key="6">
    <source>
        <dbReference type="RuleBase" id="RU003345"/>
    </source>
</evidence>
<reference evidence="9" key="1">
    <citation type="submission" date="2016-01" db="EMBL/GenBank/DDBJ databases">
        <authorList>
            <person name="Peeters C."/>
        </authorList>
    </citation>
    <scope>NUCLEOTIDE SEQUENCE [LARGE SCALE GENOMIC DNA]</scope>
</reference>
<gene>
    <name evidence="8" type="ORF">AWB70_03546</name>
</gene>
<proteinExistence type="inferred from homology"/>
<evidence type="ECO:0000313" key="8">
    <source>
        <dbReference type="EMBL" id="SAL45534.1"/>
    </source>
</evidence>
<dbReference type="SUPFAM" id="SSF53720">
    <property type="entry name" value="ALDH-like"/>
    <property type="match status" value="1"/>
</dbReference>
<dbReference type="PANTHER" id="PTHR43860:SF2">
    <property type="entry name" value="BETAINE ALDEHYDE DEHYDROGENASE-RELATED"/>
    <property type="match status" value="1"/>
</dbReference>
<dbReference type="InterPro" id="IPR015590">
    <property type="entry name" value="Aldehyde_DH_dom"/>
</dbReference>
<evidence type="ECO:0000256" key="1">
    <source>
        <dbReference type="ARBA" id="ARBA00009986"/>
    </source>
</evidence>
<sequence>MKSYDKLFIGGRWVAPAKNGCFETIDPCSEEVIAQVAAATAEDVDLAVAAARHAFDEGPWPRMSGVQRGAVLRRIGKGIRARLDELAKLEVRDNGKPLPEALWDLGDAAGCFEYYAGLAERLDAHTETPVALSDDRFSSIARKEPVGVAGAIIPWNFPMLMAAWKVAPALAAGCTMVLKPSELTPLTALELADIAAAAELPAGVLNVITGLGPDAGAPLSEHPGIDKLAFTGSVPTGSRIMQAAARDIKNVSLELGGKSPFIVFDDSDIDAAVEWIMFGIFWNQGEVCSATSRVLVQRGIYDRLVTRLEEETRKITIGNGLDEGVLLGPLVSRGQYDKVRAAVARGREEGARLVTGGERPAHLDRGYFMTPVVFADVPEQSWIWQEEVFGPVVCIRPFEDEAEAVRSANDSRFGLAAAVMSRDMARCERVARRLRAGIVWINCSQPTFTEAPWGGYKQSGIGRELGEWGLNNYLEVKQITRYESDKPWAWYMKSR</sequence>
<dbReference type="FunFam" id="3.40.309.10:FF:000012">
    <property type="entry name" value="Betaine aldehyde dehydrogenase"/>
    <property type="match status" value="1"/>
</dbReference>
<dbReference type="InterPro" id="IPR029510">
    <property type="entry name" value="Ald_DH_CS_GLU"/>
</dbReference>
<dbReference type="Gene3D" id="3.40.605.10">
    <property type="entry name" value="Aldehyde Dehydrogenase, Chain A, domain 1"/>
    <property type="match status" value="1"/>
</dbReference>
<evidence type="ECO:0000259" key="7">
    <source>
        <dbReference type="Pfam" id="PF00171"/>
    </source>
</evidence>
<feature type="domain" description="Aldehyde dehydrogenase" evidence="7">
    <location>
        <begin position="13"/>
        <end position="479"/>
    </location>
</feature>
<comment type="pathway">
    <text evidence="4">Amine and polyamine biosynthesis; betaine biosynthesis via choline pathway; betaine from betaine aldehyde: step 1/1.</text>
</comment>
<evidence type="ECO:0000256" key="5">
    <source>
        <dbReference type="PROSITE-ProRule" id="PRU10007"/>
    </source>
</evidence>
<dbReference type="RefSeq" id="WP_053570461.1">
    <property type="nucleotide sequence ID" value="NZ_FCNY02000008.1"/>
</dbReference>
<evidence type="ECO:0000256" key="4">
    <source>
        <dbReference type="ARBA" id="ARBA00037921"/>
    </source>
</evidence>
<dbReference type="CDD" id="cd07110">
    <property type="entry name" value="ALDH_F10_BADH"/>
    <property type="match status" value="1"/>
</dbReference>
<dbReference type="InterPro" id="IPR016161">
    <property type="entry name" value="Ald_DH/histidinol_DH"/>
</dbReference>
<evidence type="ECO:0000313" key="9">
    <source>
        <dbReference type="Proteomes" id="UP000054740"/>
    </source>
</evidence>
<keyword evidence="9" id="KW-1185">Reference proteome</keyword>
<feature type="active site" evidence="5">
    <location>
        <position position="254"/>
    </location>
</feature>
<dbReference type="AlphaFoldDB" id="A0A158HMA6"/>
<protein>
    <submittedName>
        <fullName evidence="8">Aldehyde dehydrogenase</fullName>
    </submittedName>
</protein>
<name>A0A158HMA6_CABCO</name>